<evidence type="ECO:0000256" key="1">
    <source>
        <dbReference type="ARBA" id="ARBA00022741"/>
    </source>
</evidence>
<evidence type="ECO:0000313" key="6">
    <source>
        <dbReference type="Proteomes" id="UP000006241"/>
    </source>
</evidence>
<dbReference type="Pfam" id="PF17764">
    <property type="entry name" value="PriA_3primeBD"/>
    <property type="match status" value="1"/>
</dbReference>
<dbReference type="PANTHER" id="PTHR30580:SF0">
    <property type="entry name" value="PRIMOSOMAL PROTEIN N"/>
    <property type="match status" value="1"/>
</dbReference>
<dbReference type="InterPro" id="IPR042115">
    <property type="entry name" value="PriA_3primeBD_sf"/>
</dbReference>
<dbReference type="GO" id="GO:0006302">
    <property type="term" value="P:double-strand break repair"/>
    <property type="evidence" value="ECO:0007669"/>
    <property type="project" value="TreeGrafter"/>
</dbReference>
<dbReference type="AlphaFoldDB" id="C2FWF8"/>
<proteinExistence type="predicted"/>
<dbReference type="GO" id="GO:0003677">
    <property type="term" value="F:DNA binding"/>
    <property type="evidence" value="ECO:0007669"/>
    <property type="project" value="UniProtKB-KW"/>
</dbReference>
<keyword evidence="2" id="KW-0067">ATP-binding</keyword>
<keyword evidence="1" id="KW-0547">Nucleotide-binding</keyword>
<dbReference type="EMBL" id="ACHB01000040">
    <property type="protein sequence ID" value="EEI92709.1"/>
    <property type="molecule type" value="Genomic_DNA"/>
</dbReference>
<evidence type="ECO:0000259" key="4">
    <source>
        <dbReference type="Pfam" id="PF17764"/>
    </source>
</evidence>
<feature type="domain" description="Primosomal protein N' 3' DNA-binding" evidence="4">
    <location>
        <begin position="16"/>
        <end position="113"/>
    </location>
</feature>
<dbReference type="PANTHER" id="PTHR30580">
    <property type="entry name" value="PRIMOSOMAL PROTEIN N"/>
    <property type="match status" value="1"/>
</dbReference>
<comment type="caution">
    <text evidence="5">The sequence shown here is derived from an EMBL/GenBank/DDBJ whole genome shotgun (WGS) entry which is preliminary data.</text>
</comment>
<dbReference type="HOGENOM" id="CLU_1365475_0_0_10"/>
<accession>C2FWF8</accession>
<dbReference type="GO" id="GO:0043138">
    <property type="term" value="F:3'-5' DNA helicase activity"/>
    <property type="evidence" value="ECO:0007669"/>
    <property type="project" value="TreeGrafter"/>
</dbReference>
<protein>
    <recommendedName>
        <fullName evidence="4">Primosomal protein N' 3' DNA-binding domain-containing protein</fullName>
    </recommendedName>
</protein>
<evidence type="ECO:0000256" key="2">
    <source>
        <dbReference type="ARBA" id="ARBA00022840"/>
    </source>
</evidence>
<dbReference type="SUPFAM" id="SSF46785">
    <property type="entry name" value="Winged helix' DNA-binding domain"/>
    <property type="match status" value="1"/>
</dbReference>
<evidence type="ECO:0000313" key="5">
    <source>
        <dbReference type="EMBL" id="EEI92709.1"/>
    </source>
</evidence>
<dbReference type="Proteomes" id="UP000006241">
    <property type="component" value="Unassembled WGS sequence"/>
</dbReference>
<organism evidence="5 6">
    <name type="scientific">Sphingobacterium spiritivorum ATCC 33300</name>
    <dbReference type="NCBI Taxonomy" id="525372"/>
    <lineage>
        <taxon>Bacteria</taxon>
        <taxon>Pseudomonadati</taxon>
        <taxon>Bacteroidota</taxon>
        <taxon>Sphingobacteriia</taxon>
        <taxon>Sphingobacteriales</taxon>
        <taxon>Sphingobacteriaceae</taxon>
        <taxon>Sphingobacterium</taxon>
    </lineage>
</organism>
<sequence>MDPSLFSAVRNTCFVNVILPLAISKTYTYRIPHEWSDKIAVGMRVIVQFGKNKIYSAIVKEVTELAPERYEAKYVLDILDQQPIVDGAQLKLWEWMASYYMCTLGEVMQAALPAALKLASETKIIASDQEGLDKSQLSDKEYMIMEALEIAGELRVSDIVKLLGQKTVFPILKQLFDNGFLMISEEISERYKPKKKTTLF</sequence>
<dbReference type="FunFam" id="3.40.1440.60:FF:000001">
    <property type="entry name" value="Primosomal protein N"/>
    <property type="match status" value="1"/>
</dbReference>
<gene>
    <name evidence="5" type="ORF">HMPREF0765_1664</name>
</gene>
<name>C2FWF8_SPHSI</name>
<reference evidence="5 6" key="1">
    <citation type="submission" date="2009-01" db="EMBL/GenBank/DDBJ databases">
        <authorList>
            <person name="Qin X."/>
            <person name="Bachman B."/>
            <person name="Battles P."/>
            <person name="Bell A."/>
            <person name="Bess C."/>
            <person name="Bickham C."/>
            <person name="Chaboub L."/>
            <person name="Chen D."/>
            <person name="Coyle M."/>
            <person name="Deiros D.R."/>
            <person name="Dinh H."/>
            <person name="Forbes L."/>
            <person name="Fowler G."/>
            <person name="Francisco L."/>
            <person name="Fu Q."/>
            <person name="Gubbala S."/>
            <person name="Hale W."/>
            <person name="Han Y."/>
            <person name="Hemphill L."/>
            <person name="Highlander S.K."/>
            <person name="Hirani K."/>
            <person name="Hogues M."/>
            <person name="Jackson L."/>
            <person name="Jakkamsetti A."/>
            <person name="Javaid M."/>
            <person name="Jiang H."/>
            <person name="Korchina V."/>
            <person name="Kovar C."/>
            <person name="Lara F."/>
            <person name="Lee S."/>
            <person name="Mata R."/>
            <person name="Mathew T."/>
            <person name="Moen C."/>
            <person name="Morales K."/>
            <person name="Munidasa M."/>
            <person name="Nazareth L."/>
            <person name="Ngo R."/>
            <person name="Nguyen L."/>
            <person name="Okwuonu G."/>
            <person name="Ongeri F."/>
            <person name="Patil S."/>
            <person name="Petrosino J."/>
            <person name="Pham C."/>
            <person name="Pham P."/>
            <person name="Pu L.-L."/>
            <person name="Puazo M."/>
            <person name="Raj R."/>
            <person name="Reid J."/>
            <person name="Rouhana J."/>
            <person name="Saada N."/>
            <person name="Shang Y."/>
            <person name="Simmons D."/>
            <person name="Thornton R."/>
            <person name="Warren J."/>
            <person name="Weissenberger G."/>
            <person name="Zhang J."/>
            <person name="Zhang L."/>
            <person name="Zhou C."/>
            <person name="Zhu D."/>
            <person name="Muzny D."/>
            <person name="Worley K."/>
            <person name="Gibbs R."/>
        </authorList>
    </citation>
    <scope>NUCLEOTIDE SEQUENCE [LARGE SCALE GENOMIC DNA]</scope>
    <source>
        <strain evidence="5 6">ATCC 33300</strain>
    </source>
</reference>
<dbReference type="GO" id="GO:0006270">
    <property type="term" value="P:DNA replication initiation"/>
    <property type="evidence" value="ECO:0007669"/>
    <property type="project" value="TreeGrafter"/>
</dbReference>
<evidence type="ECO:0000256" key="3">
    <source>
        <dbReference type="ARBA" id="ARBA00023125"/>
    </source>
</evidence>
<dbReference type="GO" id="GO:0005524">
    <property type="term" value="F:ATP binding"/>
    <property type="evidence" value="ECO:0007669"/>
    <property type="project" value="UniProtKB-KW"/>
</dbReference>
<dbReference type="InterPro" id="IPR041222">
    <property type="entry name" value="PriA_3primeBD"/>
</dbReference>
<dbReference type="Gene3D" id="3.40.1440.60">
    <property type="entry name" value="PriA, 3(prime) DNA-binding domain"/>
    <property type="match status" value="1"/>
</dbReference>
<dbReference type="RefSeq" id="WP_003011059.1">
    <property type="nucleotide sequence ID" value="NZ_GG668634.1"/>
</dbReference>
<dbReference type="GO" id="GO:0006310">
    <property type="term" value="P:DNA recombination"/>
    <property type="evidence" value="ECO:0007669"/>
    <property type="project" value="TreeGrafter"/>
</dbReference>
<keyword evidence="3" id="KW-0238">DNA-binding</keyword>
<dbReference type="InterPro" id="IPR036390">
    <property type="entry name" value="WH_DNA-bd_sf"/>
</dbReference>